<comment type="cofactor">
    <cofactor evidence="1">
        <name>Mg(2+)</name>
        <dbReference type="ChEBI" id="CHEBI:18420"/>
    </cofactor>
</comment>
<dbReference type="InterPro" id="IPR015813">
    <property type="entry name" value="Pyrv/PenolPyrv_kinase-like_dom"/>
</dbReference>
<feature type="domain" description="HpcH/HpaI aldolase/citrate lyase" evidence="4">
    <location>
        <begin position="4"/>
        <end position="212"/>
    </location>
</feature>
<dbReference type="GO" id="GO:0016829">
    <property type="term" value="F:lyase activity"/>
    <property type="evidence" value="ECO:0007669"/>
    <property type="project" value="UniProtKB-KW"/>
</dbReference>
<protein>
    <submittedName>
        <fullName evidence="5">CoA ester lyase</fullName>
    </submittedName>
</protein>
<keyword evidence="3" id="KW-0460">Magnesium</keyword>
<keyword evidence="6" id="KW-1185">Reference proteome</keyword>
<dbReference type="SUPFAM" id="SSF51621">
    <property type="entry name" value="Phosphoenolpyruvate/pyruvate domain"/>
    <property type="match status" value="1"/>
</dbReference>
<evidence type="ECO:0000256" key="3">
    <source>
        <dbReference type="ARBA" id="ARBA00022842"/>
    </source>
</evidence>
<dbReference type="PANTHER" id="PTHR32308">
    <property type="entry name" value="LYASE BETA SUBUNIT, PUTATIVE (AFU_ORTHOLOGUE AFUA_4G13030)-RELATED"/>
    <property type="match status" value="1"/>
</dbReference>
<dbReference type="Gene3D" id="3.20.20.60">
    <property type="entry name" value="Phosphoenolpyruvate-binding domains"/>
    <property type="match status" value="1"/>
</dbReference>
<evidence type="ECO:0000259" key="4">
    <source>
        <dbReference type="Pfam" id="PF03328"/>
    </source>
</evidence>
<evidence type="ECO:0000256" key="1">
    <source>
        <dbReference type="ARBA" id="ARBA00001946"/>
    </source>
</evidence>
<dbReference type="Proteomes" id="UP001501612">
    <property type="component" value="Unassembled WGS sequence"/>
</dbReference>
<keyword evidence="5" id="KW-0456">Lyase</keyword>
<proteinExistence type="predicted"/>
<dbReference type="PANTHER" id="PTHR32308:SF10">
    <property type="entry name" value="CITRATE LYASE SUBUNIT BETA"/>
    <property type="match status" value="1"/>
</dbReference>
<accession>A0ABP5B202</accession>
<evidence type="ECO:0000256" key="2">
    <source>
        <dbReference type="ARBA" id="ARBA00022723"/>
    </source>
</evidence>
<dbReference type="InterPro" id="IPR005000">
    <property type="entry name" value="Aldolase/citrate-lyase_domain"/>
</dbReference>
<dbReference type="InterPro" id="IPR011206">
    <property type="entry name" value="Citrate_lyase_beta/mcl1/mcl2"/>
</dbReference>
<evidence type="ECO:0000313" key="6">
    <source>
        <dbReference type="Proteomes" id="UP001501612"/>
    </source>
</evidence>
<dbReference type="RefSeq" id="WP_344008374.1">
    <property type="nucleotide sequence ID" value="NZ_BAAAMY010000007.1"/>
</dbReference>
<reference evidence="6" key="1">
    <citation type="journal article" date="2019" name="Int. J. Syst. Evol. Microbiol.">
        <title>The Global Catalogue of Microorganisms (GCM) 10K type strain sequencing project: providing services to taxonomists for standard genome sequencing and annotation.</title>
        <authorList>
            <consortium name="The Broad Institute Genomics Platform"/>
            <consortium name="The Broad Institute Genome Sequencing Center for Infectious Disease"/>
            <person name="Wu L."/>
            <person name="Ma J."/>
        </authorList>
    </citation>
    <scope>NUCLEOTIDE SEQUENCE [LARGE SCALE GENOMIC DNA]</scope>
    <source>
        <strain evidence="6">JCM 14046</strain>
    </source>
</reference>
<dbReference type="InterPro" id="IPR040442">
    <property type="entry name" value="Pyrv_kinase-like_dom_sf"/>
</dbReference>
<dbReference type="Pfam" id="PF03328">
    <property type="entry name" value="HpcH_HpaI"/>
    <property type="match status" value="1"/>
</dbReference>
<name>A0ABP5B202_9ACTN</name>
<dbReference type="PIRSF" id="PIRSF015582">
    <property type="entry name" value="Cit_lyase_B"/>
    <property type="match status" value="1"/>
</dbReference>
<sequence length="271" mass="27645">MTAWLFVPGSRPERFDKAAAAGAAEVVLDLEDAVGGDDKGAAREAVVAWLDAGGTGWVRVNAAGTPWHDADLAALAALVVAPDAAGLRGVVLPKAEDPEDVRRVLAVLPDGAGLVPLVESARGVLGAAAIAASPGVTRLAFGSVDYSLDIGAEEEPATLAHPRSVLVVASRAAGLAAPVDGVTTDVRDEALVAADADRARRLGFGAKLCIHPAQVPVVRRVFTPSDEDLAWARGVLDAAGAHPTGAAFAHEGRMVDAPVLARARVLLDRAP</sequence>
<comment type="caution">
    <text evidence="5">The sequence shown here is derived from an EMBL/GenBank/DDBJ whole genome shotgun (WGS) entry which is preliminary data.</text>
</comment>
<gene>
    <name evidence="5" type="ORF">GCM10009737_29880</name>
</gene>
<evidence type="ECO:0000313" key="5">
    <source>
        <dbReference type="EMBL" id="GAA1926081.1"/>
    </source>
</evidence>
<organism evidence="5 6">
    <name type="scientific">Nocardioides lentus</name>
    <dbReference type="NCBI Taxonomy" id="338077"/>
    <lineage>
        <taxon>Bacteria</taxon>
        <taxon>Bacillati</taxon>
        <taxon>Actinomycetota</taxon>
        <taxon>Actinomycetes</taxon>
        <taxon>Propionibacteriales</taxon>
        <taxon>Nocardioidaceae</taxon>
        <taxon>Nocardioides</taxon>
    </lineage>
</organism>
<dbReference type="EMBL" id="BAAAMY010000007">
    <property type="protein sequence ID" value="GAA1926081.1"/>
    <property type="molecule type" value="Genomic_DNA"/>
</dbReference>
<keyword evidence="2" id="KW-0479">Metal-binding</keyword>